<dbReference type="AlphaFoldDB" id="A0A9X4AXN9"/>
<protein>
    <submittedName>
        <fullName evidence="2">Uncharacterized protein</fullName>
    </submittedName>
</protein>
<evidence type="ECO:0000313" key="2">
    <source>
        <dbReference type="EMBL" id="MDC3988116.1"/>
    </source>
</evidence>
<organism evidence="2 3">
    <name type="scientific">Polyangium jinanense</name>
    <dbReference type="NCBI Taxonomy" id="2829994"/>
    <lineage>
        <taxon>Bacteria</taxon>
        <taxon>Pseudomonadati</taxon>
        <taxon>Myxococcota</taxon>
        <taxon>Polyangia</taxon>
        <taxon>Polyangiales</taxon>
        <taxon>Polyangiaceae</taxon>
        <taxon>Polyangium</taxon>
    </lineage>
</organism>
<dbReference type="Proteomes" id="UP001151081">
    <property type="component" value="Unassembled WGS sequence"/>
</dbReference>
<name>A0A9X4AXN9_9BACT</name>
<reference evidence="2 3" key="1">
    <citation type="submission" date="2021-04" db="EMBL/GenBank/DDBJ databases">
        <title>Genome analysis of Polyangium sp.</title>
        <authorList>
            <person name="Li Y."/>
            <person name="Wang J."/>
        </authorList>
    </citation>
    <scope>NUCLEOTIDE SEQUENCE [LARGE SCALE GENOMIC DNA]</scope>
    <source>
        <strain evidence="2 3">SDU14</strain>
    </source>
</reference>
<sequence>MKKNLFPILALGLGLVTGYAAEASAREPIIIQHPPPRVPAVNVAPFLDAGCVRSDDTLDCSASSTIQPFGCFGNTLRIDEALGGLASRVAIAECNADAREGSPVGIVNLGCMLPQKRRYLLATGGGNFELIDTAAIFIDRFAPVTSKAEALGFAVALTTADPEYSIDIDDGRDFLVDRIETTNIRRVRGGFRVRLFDMELCGCGLHPTSAVDYFVPNSGRVRVADREQVYRFTGFVCID</sequence>
<feature type="signal peptide" evidence="1">
    <location>
        <begin position="1"/>
        <end position="25"/>
    </location>
</feature>
<keyword evidence="1" id="KW-0732">Signal</keyword>
<evidence type="ECO:0000313" key="3">
    <source>
        <dbReference type="Proteomes" id="UP001151081"/>
    </source>
</evidence>
<dbReference type="RefSeq" id="WP_272459736.1">
    <property type="nucleotide sequence ID" value="NZ_JAGTJJ010000065.1"/>
</dbReference>
<accession>A0A9X4AXN9</accession>
<feature type="chain" id="PRO_5040749211" evidence="1">
    <location>
        <begin position="26"/>
        <end position="239"/>
    </location>
</feature>
<evidence type="ECO:0000256" key="1">
    <source>
        <dbReference type="SAM" id="SignalP"/>
    </source>
</evidence>
<gene>
    <name evidence="2" type="ORF">KEG57_47050</name>
</gene>
<dbReference type="EMBL" id="JAGTJJ010000065">
    <property type="protein sequence ID" value="MDC3988116.1"/>
    <property type="molecule type" value="Genomic_DNA"/>
</dbReference>
<proteinExistence type="predicted"/>
<keyword evidence="3" id="KW-1185">Reference proteome</keyword>
<comment type="caution">
    <text evidence="2">The sequence shown here is derived from an EMBL/GenBank/DDBJ whole genome shotgun (WGS) entry which is preliminary data.</text>
</comment>